<feature type="domain" description="HTH luxR-type" evidence="1">
    <location>
        <begin position="274"/>
        <end position="339"/>
    </location>
</feature>
<evidence type="ECO:0000259" key="1">
    <source>
        <dbReference type="PROSITE" id="PS50043"/>
    </source>
</evidence>
<dbReference type="CDD" id="cd06170">
    <property type="entry name" value="LuxR_C_like"/>
    <property type="match status" value="1"/>
</dbReference>
<dbReference type="EMBL" id="JACDUR010000002">
    <property type="protein sequence ID" value="MBA2890156.1"/>
    <property type="molecule type" value="Genomic_DNA"/>
</dbReference>
<dbReference type="SUPFAM" id="SSF53474">
    <property type="entry name" value="alpha/beta-Hydrolases"/>
    <property type="match status" value="1"/>
</dbReference>
<dbReference type="PRINTS" id="PR00038">
    <property type="entry name" value="HTHLUXR"/>
</dbReference>
<dbReference type="InterPro" id="IPR029058">
    <property type="entry name" value="AB_hydrolase_fold"/>
</dbReference>
<protein>
    <submittedName>
        <fullName evidence="2">Pimeloyl-ACP methyl ester carboxylesterase</fullName>
    </submittedName>
</protein>
<gene>
    <name evidence="2" type="ORF">HNR30_001497</name>
</gene>
<dbReference type="PANTHER" id="PTHR43433:SF8">
    <property type="entry name" value="BIFUNCTIONAL LIPASE_ADENYLATE CYCLASE LIPJ"/>
    <property type="match status" value="1"/>
</dbReference>
<dbReference type="SUPFAM" id="SSF46894">
    <property type="entry name" value="C-terminal effector domain of the bipartite response regulators"/>
    <property type="match status" value="1"/>
</dbReference>
<evidence type="ECO:0000313" key="3">
    <source>
        <dbReference type="Proteomes" id="UP000530928"/>
    </source>
</evidence>
<dbReference type="PROSITE" id="PS00622">
    <property type="entry name" value="HTH_LUXR_1"/>
    <property type="match status" value="1"/>
</dbReference>
<dbReference type="GO" id="GO:0006355">
    <property type="term" value="P:regulation of DNA-templated transcription"/>
    <property type="evidence" value="ECO:0007669"/>
    <property type="project" value="InterPro"/>
</dbReference>
<dbReference type="Proteomes" id="UP000530928">
    <property type="component" value="Unassembled WGS sequence"/>
</dbReference>
<dbReference type="Gene3D" id="1.10.10.10">
    <property type="entry name" value="Winged helix-like DNA-binding domain superfamily/Winged helix DNA-binding domain"/>
    <property type="match status" value="1"/>
</dbReference>
<dbReference type="GO" id="GO:0003824">
    <property type="term" value="F:catalytic activity"/>
    <property type="evidence" value="ECO:0007669"/>
    <property type="project" value="UniProtKB-ARBA"/>
</dbReference>
<dbReference type="InterPro" id="IPR036388">
    <property type="entry name" value="WH-like_DNA-bd_sf"/>
</dbReference>
<dbReference type="GO" id="GO:0003677">
    <property type="term" value="F:DNA binding"/>
    <property type="evidence" value="ECO:0007669"/>
    <property type="project" value="InterPro"/>
</dbReference>
<dbReference type="AlphaFoldDB" id="A0A7W0HP16"/>
<comment type="caution">
    <text evidence="2">The sequence shown here is derived from an EMBL/GenBank/DDBJ whole genome shotgun (WGS) entry which is preliminary data.</text>
</comment>
<dbReference type="InterPro" id="IPR000073">
    <property type="entry name" value="AB_hydrolase_1"/>
</dbReference>
<dbReference type="Pfam" id="PF00196">
    <property type="entry name" value="GerE"/>
    <property type="match status" value="1"/>
</dbReference>
<sequence length="358" mass="38854">MKQAIRFASTPGGRVAYSVAGSGPPVVYLLGWVSHLGLAWEVPSHRRFVEALAREHTVIRYDKLGCGLSDRPRQTFTLESELETLEALIGHLGLKRYTLFGSCEGGQVAAAHAARHPDAVASLLVYGSCARGDDLAPDPVKRSVLSLIEAHWGMGSRVLADIWLPGAEAEVAGMFARIQRAAATGETAAALLEMFYRIEVGDLLPEIRVPTLVLHRRDSRAVRFELGRELASLIPDAQFVALEGRMQPIYSEGEDVAAATILSFLRERVSGRRHAVADGPLTERQLQVVGLIAEGLTNAEIAQILGVSVRTVDAHVEHVRHKLGVRSRAQMAVWASRQRVGGFRADAPLPVPNAPTPR</sequence>
<dbReference type="PRINTS" id="PR00111">
    <property type="entry name" value="ABHYDROLASE"/>
</dbReference>
<dbReference type="InterPro" id="IPR016032">
    <property type="entry name" value="Sig_transdc_resp-reg_C-effctor"/>
</dbReference>
<dbReference type="InterPro" id="IPR000792">
    <property type="entry name" value="Tscrpt_reg_LuxR_C"/>
</dbReference>
<dbReference type="InterPro" id="IPR050471">
    <property type="entry name" value="AB_hydrolase"/>
</dbReference>
<dbReference type="PROSITE" id="PS50043">
    <property type="entry name" value="HTH_LUXR_2"/>
    <property type="match status" value="1"/>
</dbReference>
<dbReference type="Pfam" id="PF00561">
    <property type="entry name" value="Abhydrolase_1"/>
    <property type="match status" value="1"/>
</dbReference>
<organism evidence="2 3">
    <name type="scientific">Nonomuraea soli</name>
    <dbReference type="NCBI Taxonomy" id="1032476"/>
    <lineage>
        <taxon>Bacteria</taxon>
        <taxon>Bacillati</taxon>
        <taxon>Actinomycetota</taxon>
        <taxon>Actinomycetes</taxon>
        <taxon>Streptosporangiales</taxon>
        <taxon>Streptosporangiaceae</taxon>
        <taxon>Nonomuraea</taxon>
    </lineage>
</organism>
<accession>A0A7W0HP16</accession>
<proteinExistence type="predicted"/>
<name>A0A7W0HP16_9ACTN</name>
<dbReference type="Gene3D" id="3.40.50.1820">
    <property type="entry name" value="alpha/beta hydrolase"/>
    <property type="match status" value="1"/>
</dbReference>
<dbReference type="RefSeq" id="WP_181609001.1">
    <property type="nucleotide sequence ID" value="NZ_BAABAM010000006.1"/>
</dbReference>
<keyword evidence="3" id="KW-1185">Reference proteome</keyword>
<dbReference type="SMART" id="SM00421">
    <property type="entry name" value="HTH_LUXR"/>
    <property type="match status" value="1"/>
</dbReference>
<dbReference type="PANTHER" id="PTHR43433">
    <property type="entry name" value="HYDROLASE, ALPHA/BETA FOLD FAMILY PROTEIN"/>
    <property type="match status" value="1"/>
</dbReference>
<reference evidence="2 3" key="1">
    <citation type="submission" date="2020-07" db="EMBL/GenBank/DDBJ databases">
        <title>Genomic Encyclopedia of Type Strains, Phase IV (KMG-IV): sequencing the most valuable type-strain genomes for metagenomic binning, comparative biology and taxonomic classification.</title>
        <authorList>
            <person name="Goeker M."/>
        </authorList>
    </citation>
    <scope>NUCLEOTIDE SEQUENCE [LARGE SCALE GENOMIC DNA]</scope>
    <source>
        <strain evidence="2 3">DSM 45533</strain>
    </source>
</reference>
<evidence type="ECO:0000313" key="2">
    <source>
        <dbReference type="EMBL" id="MBA2890156.1"/>
    </source>
</evidence>